<dbReference type="OrthoDB" id="871140at2"/>
<evidence type="ECO:0000256" key="4">
    <source>
        <dbReference type="ARBA" id="ARBA00022692"/>
    </source>
</evidence>
<evidence type="ECO:0000313" key="8">
    <source>
        <dbReference type="EMBL" id="APF16915.1"/>
    </source>
</evidence>
<evidence type="ECO:0000256" key="7">
    <source>
        <dbReference type="HAMAP-Rule" id="MF_01147"/>
    </source>
</evidence>
<dbReference type="PANTHER" id="PTHR30589:SF0">
    <property type="entry name" value="PHOSPHATIDYLGLYCEROL--PROLIPOPROTEIN DIACYLGLYCERYL TRANSFERASE"/>
    <property type="match status" value="1"/>
</dbReference>
<dbReference type="HAMAP" id="MF_01147">
    <property type="entry name" value="Lgt"/>
    <property type="match status" value="1"/>
</dbReference>
<dbReference type="Proteomes" id="UP000004671">
    <property type="component" value="Chromosome"/>
</dbReference>
<evidence type="ECO:0000313" key="10">
    <source>
        <dbReference type="Proteomes" id="UP000004671"/>
    </source>
</evidence>
<keyword evidence="2 7" id="KW-1003">Cell membrane</keyword>
<comment type="similarity">
    <text evidence="1 7">Belongs to the Lgt family.</text>
</comment>
<gene>
    <name evidence="7" type="primary">lgt</name>
    <name evidence="8" type="ORF">Cabys_164</name>
    <name evidence="9" type="ORF">Calab_0800</name>
</gene>
<dbReference type="GO" id="GO:0008961">
    <property type="term" value="F:phosphatidylglycerol-prolipoprotein diacylglyceryl transferase activity"/>
    <property type="evidence" value="ECO:0007669"/>
    <property type="project" value="UniProtKB-UniRule"/>
</dbReference>
<comment type="subcellular location">
    <subcellularLocation>
        <location evidence="7">Cell membrane</location>
        <topology evidence="7">Multi-pass membrane protein</topology>
    </subcellularLocation>
</comment>
<name>H1XTZ5_CALAY</name>
<feature type="transmembrane region" description="Helical" evidence="7">
    <location>
        <begin position="20"/>
        <end position="40"/>
    </location>
</feature>
<dbReference type="PaxDb" id="880073-Calab_0800"/>
<keyword evidence="6 7" id="KW-0472">Membrane</keyword>
<dbReference type="EC" id="2.5.1.145" evidence="7"/>
<dbReference type="Proteomes" id="UP000183868">
    <property type="component" value="Chromosome"/>
</dbReference>
<keyword evidence="10" id="KW-1185">Reference proteome</keyword>
<dbReference type="STRING" id="880073.Cabys_164"/>
<dbReference type="RefSeq" id="WP_006927418.1">
    <property type="nucleotide sequence ID" value="NZ_CM001402.1"/>
</dbReference>
<reference evidence="9 10" key="1">
    <citation type="submission" date="2011-09" db="EMBL/GenBank/DDBJ databases">
        <title>The permanent draft genome of Caldithrix abyssi DSM 13497.</title>
        <authorList>
            <consortium name="US DOE Joint Genome Institute (JGI-PGF)"/>
            <person name="Lucas S."/>
            <person name="Han J."/>
            <person name="Lapidus A."/>
            <person name="Bruce D."/>
            <person name="Goodwin L."/>
            <person name="Pitluck S."/>
            <person name="Peters L."/>
            <person name="Kyrpides N."/>
            <person name="Mavromatis K."/>
            <person name="Ivanova N."/>
            <person name="Mikhailova N."/>
            <person name="Chertkov O."/>
            <person name="Detter J.C."/>
            <person name="Tapia R."/>
            <person name="Han C."/>
            <person name="Land M."/>
            <person name="Hauser L."/>
            <person name="Markowitz V."/>
            <person name="Cheng J.-F."/>
            <person name="Hugenholtz P."/>
            <person name="Woyke T."/>
            <person name="Wu D."/>
            <person name="Spring S."/>
            <person name="Brambilla E."/>
            <person name="Klenk H.-P."/>
            <person name="Eisen J.A."/>
        </authorList>
    </citation>
    <scope>NUCLEOTIDE SEQUENCE [LARGE SCALE GENOMIC DNA]</scope>
    <source>
        <strain evidence="9 10">DSM 13497</strain>
    </source>
</reference>
<feature type="transmembrane region" description="Helical" evidence="7">
    <location>
        <begin position="91"/>
        <end position="109"/>
    </location>
</feature>
<accession>H1XTZ5</accession>
<dbReference type="InParanoid" id="H1XTZ5"/>
<feature type="transmembrane region" description="Helical" evidence="7">
    <location>
        <begin position="52"/>
        <end position="79"/>
    </location>
</feature>
<evidence type="ECO:0000256" key="5">
    <source>
        <dbReference type="ARBA" id="ARBA00022989"/>
    </source>
</evidence>
<sequence length="266" mass="30800">MFHWNVDPEIFSYGIIHIRYYSLLFMAGFVVGIYMFNWIYKRENKPLQDLDTLLVYMLVGTIVGARLGHCIFYDFTYYFSQPIRILKVWEGGLASHGAAIGILLALYLYTKKRPDQPFLWLVDRIVIAVALAGSFIRLGNFFNSEIIGRPTDVPWAVIFDRVDAIPRHPTQIYEALAYFLIFLFLFFKYKKLGAKTPQGHLFGLFLILVFGFRFFVEFLKENQSAFEAQLPLNMGQILSIPLVIFGFYLLLRQQKQKSGSGNGKKE</sequence>
<reference evidence="8 11" key="2">
    <citation type="submission" date="2016-11" db="EMBL/GenBank/DDBJ databases">
        <title>Genomic analysis of Caldithrix abyssi and proposal of a novel bacterial phylum Caldithrichaeota.</title>
        <authorList>
            <person name="Kublanov I."/>
            <person name="Sigalova O."/>
            <person name="Gavrilov S."/>
            <person name="Lebedinsky A."/>
            <person name="Ivanova N."/>
            <person name="Daum C."/>
            <person name="Reddy T."/>
            <person name="Klenk H.P."/>
            <person name="Goker M."/>
            <person name="Reva O."/>
            <person name="Miroshnichenko M."/>
            <person name="Kyprides N."/>
            <person name="Woyke T."/>
            <person name="Gelfand M."/>
        </authorList>
    </citation>
    <scope>NUCLEOTIDE SEQUENCE [LARGE SCALE GENOMIC DNA]</scope>
    <source>
        <strain evidence="8 11">LF13</strain>
    </source>
</reference>
<evidence type="ECO:0000313" key="9">
    <source>
        <dbReference type="EMBL" id="EHO40438.1"/>
    </source>
</evidence>
<dbReference type="NCBIfam" id="TIGR00544">
    <property type="entry name" value="lgt"/>
    <property type="match status" value="1"/>
</dbReference>
<dbReference type="UniPathway" id="UPA00664"/>
<dbReference type="PANTHER" id="PTHR30589">
    <property type="entry name" value="PROLIPOPROTEIN DIACYLGLYCERYL TRANSFERASE"/>
    <property type="match status" value="1"/>
</dbReference>
<dbReference type="FunCoup" id="H1XTZ5">
    <property type="interactions" value="299"/>
</dbReference>
<keyword evidence="4 7" id="KW-0812">Transmembrane</keyword>
<dbReference type="Pfam" id="PF01790">
    <property type="entry name" value="LGT"/>
    <property type="match status" value="1"/>
</dbReference>
<feature type="binding site" evidence="7">
    <location>
        <position position="137"/>
    </location>
    <ligand>
        <name>a 1,2-diacyl-sn-glycero-3-phospho-(1'-sn-glycerol)</name>
        <dbReference type="ChEBI" id="CHEBI:64716"/>
    </ligand>
</feature>
<dbReference type="AlphaFoldDB" id="H1XTZ5"/>
<evidence type="ECO:0000313" key="11">
    <source>
        <dbReference type="Proteomes" id="UP000183868"/>
    </source>
</evidence>
<evidence type="ECO:0000256" key="3">
    <source>
        <dbReference type="ARBA" id="ARBA00022679"/>
    </source>
</evidence>
<feature type="transmembrane region" description="Helical" evidence="7">
    <location>
        <begin position="121"/>
        <end position="142"/>
    </location>
</feature>
<comment type="function">
    <text evidence="7">Catalyzes the transfer of the diacylglyceryl group from phosphatidylglycerol to the sulfhydryl group of the N-terminal cysteine of a prolipoprotein, the first step in the formation of mature lipoproteins.</text>
</comment>
<dbReference type="InterPro" id="IPR001640">
    <property type="entry name" value="Lgt"/>
</dbReference>
<feature type="transmembrane region" description="Helical" evidence="7">
    <location>
        <begin position="201"/>
        <end position="219"/>
    </location>
</feature>
<evidence type="ECO:0000256" key="6">
    <source>
        <dbReference type="ARBA" id="ARBA00023136"/>
    </source>
</evidence>
<dbReference type="EMBL" id="CP018099">
    <property type="protein sequence ID" value="APF16915.1"/>
    <property type="molecule type" value="Genomic_DNA"/>
</dbReference>
<dbReference type="EMBL" id="CM001402">
    <property type="protein sequence ID" value="EHO40438.1"/>
    <property type="molecule type" value="Genomic_DNA"/>
</dbReference>
<dbReference type="eggNOG" id="COG0682">
    <property type="taxonomic scope" value="Bacteria"/>
</dbReference>
<dbReference type="GO" id="GO:0042158">
    <property type="term" value="P:lipoprotein biosynthetic process"/>
    <property type="evidence" value="ECO:0007669"/>
    <property type="project" value="UniProtKB-UniRule"/>
</dbReference>
<organism evidence="9 10">
    <name type="scientific">Caldithrix abyssi DSM 13497</name>
    <dbReference type="NCBI Taxonomy" id="880073"/>
    <lineage>
        <taxon>Bacteria</taxon>
        <taxon>Pseudomonadati</taxon>
        <taxon>Calditrichota</taxon>
        <taxon>Calditrichia</taxon>
        <taxon>Calditrichales</taxon>
        <taxon>Calditrichaceae</taxon>
        <taxon>Caldithrix</taxon>
    </lineage>
</organism>
<keyword evidence="3 7" id="KW-0808">Transferase</keyword>
<keyword evidence="5 7" id="KW-1133">Transmembrane helix</keyword>
<protein>
    <recommendedName>
        <fullName evidence="7">Phosphatidylglycerol--prolipoprotein diacylglyceryl transferase</fullName>
        <ecNumber evidence="7">2.5.1.145</ecNumber>
    </recommendedName>
</protein>
<dbReference type="GO" id="GO:0005886">
    <property type="term" value="C:plasma membrane"/>
    <property type="evidence" value="ECO:0007669"/>
    <property type="project" value="UniProtKB-SubCell"/>
</dbReference>
<dbReference type="PROSITE" id="PS01311">
    <property type="entry name" value="LGT"/>
    <property type="match status" value="1"/>
</dbReference>
<comment type="pathway">
    <text evidence="7">Protein modification; lipoprotein biosynthesis (diacylglyceryl transfer).</text>
</comment>
<feature type="transmembrane region" description="Helical" evidence="7">
    <location>
        <begin position="172"/>
        <end position="189"/>
    </location>
</feature>
<comment type="catalytic activity">
    <reaction evidence="7">
        <text>L-cysteinyl-[prolipoprotein] + a 1,2-diacyl-sn-glycero-3-phospho-(1'-sn-glycerol) = an S-1,2-diacyl-sn-glyceryl-L-cysteinyl-[prolipoprotein] + sn-glycerol 1-phosphate + H(+)</text>
        <dbReference type="Rhea" id="RHEA:56712"/>
        <dbReference type="Rhea" id="RHEA-COMP:14679"/>
        <dbReference type="Rhea" id="RHEA-COMP:14680"/>
        <dbReference type="ChEBI" id="CHEBI:15378"/>
        <dbReference type="ChEBI" id="CHEBI:29950"/>
        <dbReference type="ChEBI" id="CHEBI:57685"/>
        <dbReference type="ChEBI" id="CHEBI:64716"/>
        <dbReference type="ChEBI" id="CHEBI:140658"/>
        <dbReference type="EC" id="2.5.1.145"/>
    </reaction>
</comment>
<dbReference type="KEGG" id="caby:Cabys_164"/>
<feature type="transmembrane region" description="Helical" evidence="7">
    <location>
        <begin position="231"/>
        <end position="251"/>
    </location>
</feature>
<keyword evidence="9" id="KW-0449">Lipoprotein</keyword>
<evidence type="ECO:0000256" key="2">
    <source>
        <dbReference type="ARBA" id="ARBA00022475"/>
    </source>
</evidence>
<evidence type="ECO:0000256" key="1">
    <source>
        <dbReference type="ARBA" id="ARBA00007150"/>
    </source>
</evidence>
<dbReference type="HOGENOM" id="CLU_013386_1_0_0"/>
<proteinExistence type="inferred from homology"/>